<keyword evidence="2" id="KW-1133">Transmembrane helix</keyword>
<dbReference type="Proteomes" id="UP000231070">
    <property type="component" value="Unassembled WGS sequence"/>
</dbReference>
<name>A0A2G9WSI8_9HYPH</name>
<evidence type="ECO:0000313" key="5">
    <source>
        <dbReference type="Proteomes" id="UP000231070"/>
    </source>
</evidence>
<sequence>MTPAISGRFPTPVSSGLRGRSSPLPPSARSDLRLCRRWIHSRSAVLVSAACLVGGTAWSGQMLALPVAALFPALWAAAPSRMVAATVSAGYFLAASRGLPQGATEFFSSSVSIGLLLWFSASLPFVMLLALAWTVRRGWRRAGRYGIAMALTAVPPFGITGWAHPLTSAGVLFSGLGWWGLMATALGLCLMTTRLAPAIALSAGVLTCIAVVSGNGSPASGEWRGIDTAAGAAFGRADTLHQQQSLIAQVRKEAEGGSRVIVLPESAFGILTPTVEHLWGEALANLDITVIGGAAVIDTQGYDTVMVALDRRTGAKVLYRQRIPVPIAMWQPWRSWFGLTGGARATLFNDPVVDVANQRIAPLICYEQLLVWPVLQSAFHRPNRVVAIANGWWAKDTSIPAIQRASVEAWARLFDLPLVIAFNR</sequence>
<keyword evidence="2" id="KW-0472">Membrane</keyword>
<evidence type="ECO:0000256" key="1">
    <source>
        <dbReference type="SAM" id="MobiDB-lite"/>
    </source>
</evidence>
<dbReference type="OrthoDB" id="8206526at2"/>
<dbReference type="SUPFAM" id="SSF56317">
    <property type="entry name" value="Carbon-nitrogen hydrolase"/>
    <property type="match status" value="1"/>
</dbReference>
<proteinExistence type="predicted"/>
<feature type="region of interest" description="Disordered" evidence="1">
    <location>
        <begin position="1"/>
        <end position="28"/>
    </location>
</feature>
<keyword evidence="2" id="KW-0812">Transmembrane</keyword>
<comment type="caution">
    <text evidence="4">The sequence shown here is derived from an EMBL/GenBank/DDBJ whole genome shotgun (WGS) entry which is preliminary data.</text>
</comment>
<feature type="transmembrane region" description="Helical" evidence="2">
    <location>
        <begin position="145"/>
        <end position="163"/>
    </location>
</feature>
<dbReference type="InterPro" id="IPR036526">
    <property type="entry name" value="C-N_Hydrolase_sf"/>
</dbReference>
<protein>
    <recommendedName>
        <fullName evidence="3">CN hydrolase domain-containing protein</fullName>
    </recommendedName>
</protein>
<dbReference type="InterPro" id="IPR003010">
    <property type="entry name" value="C-N_Hydrolase"/>
</dbReference>
<evidence type="ECO:0000313" key="4">
    <source>
        <dbReference type="EMBL" id="PIO97666.1"/>
    </source>
</evidence>
<evidence type="ECO:0000256" key="2">
    <source>
        <dbReference type="SAM" id="Phobius"/>
    </source>
</evidence>
<dbReference type="Gene3D" id="3.60.110.10">
    <property type="entry name" value="Carbon-nitrogen hydrolase"/>
    <property type="match status" value="1"/>
</dbReference>
<organism evidence="4 5">
    <name type="scientific">Pleomorphomonas carboxyditropha</name>
    <dbReference type="NCBI Taxonomy" id="2023338"/>
    <lineage>
        <taxon>Bacteria</taxon>
        <taxon>Pseudomonadati</taxon>
        <taxon>Pseudomonadota</taxon>
        <taxon>Alphaproteobacteria</taxon>
        <taxon>Hyphomicrobiales</taxon>
        <taxon>Pleomorphomonadaceae</taxon>
        <taxon>Pleomorphomonas</taxon>
    </lineage>
</organism>
<gene>
    <name evidence="4" type="ORF">CJ014_19595</name>
</gene>
<accession>A0A2G9WSI8</accession>
<dbReference type="AlphaFoldDB" id="A0A2G9WSI8"/>
<feature type="transmembrane region" description="Helical" evidence="2">
    <location>
        <begin position="169"/>
        <end position="188"/>
    </location>
</feature>
<keyword evidence="5" id="KW-1185">Reference proteome</keyword>
<dbReference type="NCBIfam" id="NF010398">
    <property type="entry name" value="PRK13825.1-2"/>
    <property type="match status" value="1"/>
</dbReference>
<dbReference type="EMBL" id="NQVN01000016">
    <property type="protein sequence ID" value="PIO97666.1"/>
    <property type="molecule type" value="Genomic_DNA"/>
</dbReference>
<dbReference type="Pfam" id="PF00795">
    <property type="entry name" value="CN_hydrolase"/>
    <property type="match status" value="1"/>
</dbReference>
<feature type="transmembrane region" description="Helical" evidence="2">
    <location>
        <begin position="113"/>
        <end position="133"/>
    </location>
</feature>
<feature type="transmembrane region" description="Helical" evidence="2">
    <location>
        <begin position="195"/>
        <end position="214"/>
    </location>
</feature>
<feature type="transmembrane region" description="Helical" evidence="2">
    <location>
        <begin position="39"/>
        <end position="58"/>
    </location>
</feature>
<evidence type="ECO:0000259" key="3">
    <source>
        <dbReference type="PROSITE" id="PS50263"/>
    </source>
</evidence>
<dbReference type="PROSITE" id="PS50263">
    <property type="entry name" value="CN_HYDROLASE"/>
    <property type="match status" value="1"/>
</dbReference>
<reference evidence="4 5" key="1">
    <citation type="submission" date="2017-08" db="EMBL/GenBank/DDBJ databases">
        <title>Pleomorphomonas carboxidotrophicus sp. nov., a new mesophilic hydrogenogenic carboxidotroph.</title>
        <authorList>
            <person name="Esquivel-Elizondo S."/>
            <person name="Krajmalnik-Brown R."/>
            <person name="Maldonado J."/>
        </authorList>
    </citation>
    <scope>NUCLEOTIDE SEQUENCE [LARGE SCALE GENOMIC DNA]</scope>
    <source>
        <strain evidence="4 5">SVCO-16</strain>
    </source>
</reference>
<dbReference type="RefSeq" id="WP_100082188.1">
    <property type="nucleotide sequence ID" value="NZ_NQVN01000016.1"/>
</dbReference>
<feature type="domain" description="CN hydrolase" evidence="3">
    <location>
        <begin position="223"/>
        <end position="424"/>
    </location>
</feature>